<evidence type="ECO:0000313" key="4">
    <source>
        <dbReference type="Proteomes" id="UP000289411"/>
    </source>
</evidence>
<feature type="domain" description="ABC transporter substrate-binding protein PnrA-like" evidence="2">
    <location>
        <begin position="33"/>
        <end position="285"/>
    </location>
</feature>
<dbReference type="EMBL" id="QYBC01000029">
    <property type="protein sequence ID" value="RYB01757.1"/>
    <property type="molecule type" value="Genomic_DNA"/>
</dbReference>
<organism evidence="3 4">
    <name type="scientific">Lichenibacterium ramalinae</name>
    <dbReference type="NCBI Taxonomy" id="2316527"/>
    <lineage>
        <taxon>Bacteria</taxon>
        <taxon>Pseudomonadati</taxon>
        <taxon>Pseudomonadota</taxon>
        <taxon>Alphaproteobacteria</taxon>
        <taxon>Hyphomicrobiales</taxon>
        <taxon>Lichenihabitantaceae</taxon>
        <taxon>Lichenibacterium</taxon>
    </lineage>
</organism>
<dbReference type="InterPro" id="IPR003760">
    <property type="entry name" value="PnrA-like"/>
</dbReference>
<keyword evidence="4" id="KW-1185">Reference proteome</keyword>
<reference evidence="3 4" key="1">
    <citation type="submission" date="2018-09" db="EMBL/GenBank/DDBJ databases">
        <authorList>
            <person name="Grouzdev D.S."/>
            <person name="Krutkina M.S."/>
        </authorList>
    </citation>
    <scope>NUCLEOTIDE SEQUENCE [LARGE SCALE GENOMIC DNA]</scope>
    <source>
        <strain evidence="3 4">RmlP001</strain>
    </source>
</reference>
<dbReference type="PANTHER" id="PTHR43208:SF1">
    <property type="entry name" value="ABC TRANSPORTER SUBSTRATE-BINDING PROTEIN"/>
    <property type="match status" value="1"/>
</dbReference>
<dbReference type="GO" id="GO:0005886">
    <property type="term" value="C:plasma membrane"/>
    <property type="evidence" value="ECO:0007669"/>
    <property type="project" value="InterPro"/>
</dbReference>
<evidence type="ECO:0000259" key="2">
    <source>
        <dbReference type="Pfam" id="PF02608"/>
    </source>
</evidence>
<evidence type="ECO:0000313" key="3">
    <source>
        <dbReference type="EMBL" id="RYB01757.1"/>
    </source>
</evidence>
<name>A0A4V1RHZ4_9HYPH</name>
<keyword evidence="1" id="KW-0732">Signal</keyword>
<comment type="caution">
    <text evidence="3">The sequence shown here is derived from an EMBL/GenBank/DDBJ whole genome shotgun (WGS) entry which is preliminary data.</text>
</comment>
<dbReference type="CDD" id="cd19963">
    <property type="entry name" value="PBP1_BMP-like"/>
    <property type="match status" value="1"/>
</dbReference>
<dbReference type="InterPro" id="IPR006311">
    <property type="entry name" value="TAT_signal"/>
</dbReference>
<sequence>MTGLALTRRGFLGAAAGSALLASGRLVEAAEGVTIGMIYVGSKDDFGWNQSHAVGARALKALPGVTVLEEERVPETDAVTKTMASMIKIDGAKLLFPTSFGYFDPFMIDAARANPDVEFRHPTSLWDKSKHPMNLGGYFCYLDQAHYVNGIAAGLSTKADKIGFVAAKPIALVLRNINAFTLGVKQVNPKASVHLVMTGDWSLPVREAEATNALIDSGCDVIACHVDSPKICVQIAEVRGVKTCGHNADLSSLAPKGFITGAELKWGTVYTQYAALIAKGQALPNVNDGGYDNDMVQSSPFGAGATEGAKAAATKAIVAVKGGAPIFIGPLKDNRGNQVIAGTLGLYDPALWKTDFLIEGVVGSIT</sequence>
<dbReference type="Proteomes" id="UP000289411">
    <property type="component" value="Unassembled WGS sequence"/>
</dbReference>
<protein>
    <submittedName>
        <fullName evidence="3">BMP family ABC transporter substrate-binding protein</fullName>
    </submittedName>
</protein>
<reference evidence="3 4" key="2">
    <citation type="submission" date="2019-02" db="EMBL/GenBank/DDBJ databases">
        <title>'Lichenibacterium ramalinii' gen. nov. sp. nov., 'Lichenibacterium minor' gen. nov. sp. nov.</title>
        <authorList>
            <person name="Pankratov T."/>
        </authorList>
    </citation>
    <scope>NUCLEOTIDE SEQUENCE [LARGE SCALE GENOMIC DNA]</scope>
    <source>
        <strain evidence="3 4">RmlP001</strain>
    </source>
</reference>
<dbReference type="Gene3D" id="3.40.50.2300">
    <property type="match status" value="2"/>
</dbReference>
<dbReference type="InterPro" id="IPR052910">
    <property type="entry name" value="ABC-Purine-Binding"/>
</dbReference>
<gene>
    <name evidence="3" type="ORF">D3272_24415</name>
</gene>
<dbReference type="PANTHER" id="PTHR43208">
    <property type="entry name" value="ABC TRANSPORTER SUBSTRATE-BINDING PROTEIN"/>
    <property type="match status" value="1"/>
</dbReference>
<dbReference type="OrthoDB" id="9781639at2"/>
<dbReference type="RefSeq" id="WP_129221851.1">
    <property type="nucleotide sequence ID" value="NZ_QYBC01000029.1"/>
</dbReference>
<accession>A0A4V1RHZ4</accession>
<evidence type="ECO:0000256" key="1">
    <source>
        <dbReference type="ARBA" id="ARBA00022729"/>
    </source>
</evidence>
<dbReference type="Pfam" id="PF02608">
    <property type="entry name" value="Bmp"/>
    <property type="match status" value="1"/>
</dbReference>
<proteinExistence type="predicted"/>
<dbReference type="AlphaFoldDB" id="A0A4V1RHZ4"/>
<dbReference type="PROSITE" id="PS51318">
    <property type="entry name" value="TAT"/>
    <property type="match status" value="1"/>
</dbReference>